<dbReference type="AlphaFoldDB" id="A0A9W7A5C5"/>
<evidence type="ECO:0000256" key="1">
    <source>
        <dbReference type="ARBA" id="ARBA00008315"/>
    </source>
</evidence>
<dbReference type="Pfam" id="PF13879">
    <property type="entry name" value="Hmw_CFAP97"/>
    <property type="match status" value="1"/>
</dbReference>
<comment type="similarity">
    <text evidence="1">Belongs to the CFAP97 family.</text>
</comment>
<evidence type="ECO:0000313" key="3">
    <source>
        <dbReference type="EMBL" id="GMH61645.1"/>
    </source>
</evidence>
<protein>
    <submittedName>
        <fullName evidence="3">Uncharacterized protein</fullName>
    </submittedName>
</protein>
<evidence type="ECO:0000313" key="4">
    <source>
        <dbReference type="Proteomes" id="UP001165122"/>
    </source>
</evidence>
<keyword evidence="4" id="KW-1185">Reference proteome</keyword>
<comment type="caution">
    <text evidence="3">The sequence shown here is derived from an EMBL/GenBank/DDBJ whole genome shotgun (WGS) entry which is preliminary data.</text>
</comment>
<feature type="compositionally biased region" description="Polar residues" evidence="2">
    <location>
        <begin position="102"/>
        <end position="121"/>
    </location>
</feature>
<dbReference type="OrthoDB" id="199061at2759"/>
<evidence type="ECO:0000256" key="2">
    <source>
        <dbReference type="SAM" id="MobiDB-lite"/>
    </source>
</evidence>
<dbReference type="InterPro" id="IPR029488">
    <property type="entry name" value="Hmw/CFAP97"/>
</dbReference>
<proteinExistence type="inferred from homology"/>
<feature type="compositionally biased region" description="Acidic residues" evidence="2">
    <location>
        <begin position="15"/>
        <end position="24"/>
    </location>
</feature>
<reference evidence="4" key="1">
    <citation type="journal article" date="2023" name="Commun. Biol.">
        <title>Genome analysis of Parmales, the sister group of diatoms, reveals the evolutionary specialization of diatoms from phago-mixotrophs to photoautotrophs.</title>
        <authorList>
            <person name="Ban H."/>
            <person name="Sato S."/>
            <person name="Yoshikawa S."/>
            <person name="Yamada K."/>
            <person name="Nakamura Y."/>
            <person name="Ichinomiya M."/>
            <person name="Sato N."/>
            <person name="Blanc-Mathieu R."/>
            <person name="Endo H."/>
            <person name="Kuwata A."/>
            <person name="Ogata H."/>
        </authorList>
    </citation>
    <scope>NUCLEOTIDE SEQUENCE [LARGE SCALE GENOMIC DNA]</scope>
    <source>
        <strain evidence="4">NIES 3700</strain>
    </source>
</reference>
<dbReference type="EMBL" id="BRXW01000510">
    <property type="protein sequence ID" value="GMH61645.1"/>
    <property type="molecule type" value="Genomic_DNA"/>
</dbReference>
<dbReference type="Proteomes" id="UP001165122">
    <property type="component" value="Unassembled WGS sequence"/>
</dbReference>
<feature type="region of interest" description="Disordered" evidence="2">
    <location>
        <begin position="1"/>
        <end position="30"/>
    </location>
</feature>
<accession>A0A9W7A5C5</accession>
<feature type="compositionally biased region" description="Polar residues" evidence="2">
    <location>
        <begin position="250"/>
        <end position="260"/>
    </location>
</feature>
<sequence length="285" mass="31869">MSDLNAYDFEHEYYSDEDGEEPDYDYPPQTKDLEVDAEEDVGALADALTLNTKLKEIMSSGLDPVTMQEELNKLMAGMQQMEVSPQEQSRQKAVHNPPPLANVTQSSMNQQRGYGQQQSGNKVAKKMAAPADKTRRPQKGVNAGKTFSEHEAMQQAKNNQRLLSKMIKIQTSKSDTIGGYSTSVTRGSAVTNLTSSHGLNRKKMGKKISNDNQKFLQRLQNVKSTMNTKKMREDADRQARIGALRRQVVNTKKSGSNNVWGKSADRARQNKFRAKPTLTLPAWES</sequence>
<feature type="region of interest" description="Disordered" evidence="2">
    <location>
        <begin position="250"/>
        <end position="285"/>
    </location>
</feature>
<organism evidence="3 4">
    <name type="scientific">Triparma laevis f. longispina</name>
    <dbReference type="NCBI Taxonomy" id="1714387"/>
    <lineage>
        <taxon>Eukaryota</taxon>
        <taxon>Sar</taxon>
        <taxon>Stramenopiles</taxon>
        <taxon>Ochrophyta</taxon>
        <taxon>Bolidophyceae</taxon>
        <taxon>Parmales</taxon>
        <taxon>Triparmaceae</taxon>
        <taxon>Triparma</taxon>
    </lineage>
</organism>
<feature type="region of interest" description="Disordered" evidence="2">
    <location>
        <begin position="82"/>
        <end position="142"/>
    </location>
</feature>
<name>A0A9W7A5C5_9STRA</name>
<gene>
    <name evidence="3" type="ORF">TrLO_g9923</name>
</gene>